<evidence type="ECO:0000313" key="4">
    <source>
        <dbReference type="Proteomes" id="UP000800041"/>
    </source>
</evidence>
<dbReference type="EMBL" id="ML977142">
    <property type="protein sequence ID" value="KAF1990215.1"/>
    <property type="molecule type" value="Genomic_DNA"/>
</dbReference>
<organism evidence="3 4">
    <name type="scientific">Aulographum hederae CBS 113979</name>
    <dbReference type="NCBI Taxonomy" id="1176131"/>
    <lineage>
        <taxon>Eukaryota</taxon>
        <taxon>Fungi</taxon>
        <taxon>Dikarya</taxon>
        <taxon>Ascomycota</taxon>
        <taxon>Pezizomycotina</taxon>
        <taxon>Dothideomycetes</taxon>
        <taxon>Pleosporomycetidae</taxon>
        <taxon>Aulographales</taxon>
        <taxon>Aulographaceae</taxon>
    </lineage>
</organism>
<name>A0A6G1HAM8_9PEZI</name>
<feature type="compositionally biased region" description="Low complexity" evidence="1">
    <location>
        <begin position="148"/>
        <end position="161"/>
    </location>
</feature>
<protein>
    <recommendedName>
        <fullName evidence="5">Carbohydrate-binding module family 18 protein</fullName>
    </recommendedName>
</protein>
<accession>A0A6G1HAM8</accession>
<keyword evidence="4" id="KW-1185">Reference proteome</keyword>
<feature type="signal peptide" evidence="2">
    <location>
        <begin position="1"/>
        <end position="21"/>
    </location>
</feature>
<evidence type="ECO:0008006" key="5">
    <source>
        <dbReference type="Google" id="ProtNLM"/>
    </source>
</evidence>
<gene>
    <name evidence="3" type="ORF">K402DRAFT_451217</name>
</gene>
<feature type="chain" id="PRO_5026036203" description="Carbohydrate-binding module family 18 protein" evidence="2">
    <location>
        <begin position="22"/>
        <end position="229"/>
    </location>
</feature>
<evidence type="ECO:0000256" key="2">
    <source>
        <dbReference type="SAM" id="SignalP"/>
    </source>
</evidence>
<keyword evidence="2" id="KW-0732">Signal</keyword>
<sequence>MPSFTLKTLASLSLLAIPAMADMNERMYSGFSKRQEFIPTTTTGQGSTCADAFGDGYVTCREQTDTANRLCYNPDMGETCCSTQWACPAQSFCLVDPYCCPNGSDPETCARDFGVSLPSSFASSSSPSSSTSTPPVISIPSPIPSPIPSAAATTSPLPETASTTATVSSAIANVPYPYPGGMNTTNGFATGTGSGAPAEFTGAAGRVDGGRGVGGVVVVGGLVGLFGLF</sequence>
<reference evidence="3" key="1">
    <citation type="journal article" date="2020" name="Stud. Mycol.">
        <title>101 Dothideomycetes genomes: a test case for predicting lifestyles and emergence of pathogens.</title>
        <authorList>
            <person name="Haridas S."/>
            <person name="Albert R."/>
            <person name="Binder M."/>
            <person name="Bloem J."/>
            <person name="Labutti K."/>
            <person name="Salamov A."/>
            <person name="Andreopoulos B."/>
            <person name="Baker S."/>
            <person name="Barry K."/>
            <person name="Bills G."/>
            <person name="Bluhm B."/>
            <person name="Cannon C."/>
            <person name="Castanera R."/>
            <person name="Culley D."/>
            <person name="Daum C."/>
            <person name="Ezra D."/>
            <person name="Gonzalez J."/>
            <person name="Henrissat B."/>
            <person name="Kuo A."/>
            <person name="Liang C."/>
            <person name="Lipzen A."/>
            <person name="Lutzoni F."/>
            <person name="Magnuson J."/>
            <person name="Mondo S."/>
            <person name="Nolan M."/>
            <person name="Ohm R."/>
            <person name="Pangilinan J."/>
            <person name="Park H.-J."/>
            <person name="Ramirez L."/>
            <person name="Alfaro M."/>
            <person name="Sun H."/>
            <person name="Tritt A."/>
            <person name="Yoshinaga Y."/>
            <person name="Zwiers L.-H."/>
            <person name="Turgeon B."/>
            <person name="Goodwin S."/>
            <person name="Spatafora J."/>
            <person name="Crous P."/>
            <person name="Grigoriev I."/>
        </authorList>
    </citation>
    <scope>NUCLEOTIDE SEQUENCE</scope>
    <source>
        <strain evidence="3">CBS 113979</strain>
    </source>
</reference>
<feature type="region of interest" description="Disordered" evidence="1">
    <location>
        <begin position="120"/>
        <end position="161"/>
    </location>
</feature>
<evidence type="ECO:0000256" key="1">
    <source>
        <dbReference type="SAM" id="MobiDB-lite"/>
    </source>
</evidence>
<feature type="compositionally biased region" description="Low complexity" evidence="1">
    <location>
        <begin position="120"/>
        <end position="140"/>
    </location>
</feature>
<dbReference type="Proteomes" id="UP000800041">
    <property type="component" value="Unassembled WGS sequence"/>
</dbReference>
<proteinExistence type="predicted"/>
<dbReference type="AlphaFoldDB" id="A0A6G1HAM8"/>
<dbReference type="OrthoDB" id="5409186at2759"/>
<evidence type="ECO:0000313" key="3">
    <source>
        <dbReference type="EMBL" id="KAF1990215.1"/>
    </source>
</evidence>